<dbReference type="Proteomes" id="UP001060085">
    <property type="component" value="Linkage Group LG01"/>
</dbReference>
<sequence>MSVNTVAGQVPQLLYSNGRLASRETVFLDFVGLSSKSSKRTRRRLGVASSSSRSTRVGVLGKNWSIRAVLDLERVGTLDKSSSNDLKTQVASLEDIISERGACGVGFIANLENKASHVIVKDALTALGCMEHRGGCGADNDSGDGSGVMTSIPWDLFDDWASKQGIAVFDKLHTGVGMIFFPHDEELMKEAKTAIVNIFKEEGLEVLGWRPVPVDASVVGFYARETMPNIQQVFVRIVKEENVDDIERELYICRKLIERTANSETWGSEVYFCSLSNQTIVYKGMLRSEVLGRFYLDLQSDLYKSPFAIYHRRYSTNTSPRWPLAQPMRFLGHNGEINTIQGNLNWMQSREASLKSPVWRGRENEIRPFGNPKASDSANLDSAAELLIRSGRTPEEALMILVPEAYKNHPTLSIKYPEVVDFYDYYKGQMEAWDGPALLLFSDGKTVGATLDRNGLRPARYWRTKDNFVYVASEVGVVPMDESKVTMKGRLGPGMMIAVDLTSGQVYENTEVKKRVALSNPYGKWINENLRSLKSANFFSTTVMDNEAILRRQQAYGYSSEDVQMIIESMAAQGKEPTFCMGDDIPLAALSQKPHMLFDYFKQRFAQVTNPAIDPLREGLVMSLEVNLGKRGNILEVGPENASQVFLSSPVLNEGDLETLIKDPILKPQVLRTFFDIKKGVEGSLEKTLNKLCEAADEAVRNGSQLLILSDRSEEPEPTQPAIPILLAVGAVHQHLIQNGLRMSASIVADTAQCFSTHHFACLIGYGASAVCPYLALETCRQWRLSTKTVNLMRNGKMPTVTIEQAQKNFCKAVKSGLLKILSKMGISLLSSYCGAQIFEIYGLGKEVVDIAFCGSKSSIGGLTLDELARETLSFWVKAFSEDTAKRLENFGFIQFRQGGEYHGNNPEMSKLLHKAVRQKSESAYSIYQQHLATRPVIVLRDLLEFKSDRSPIPVGRVEPASSIVQRFCTGGMSLGAISRETHEAIAIAMNRIGGKSNSGEGGEDPIRWKPLTDVVDGYSPTLPHLKGLQNGDTATSAIKQVASGRFGVTPTFLANADQLEIKIAQGAKPGEGGQLPGKKVSAYIARLRNSKPGVPLISPPPHHDIYSIEDLAQLIFDLHQVNPRAKVSVKLVAEAGIGTVASGVAKGNADIIQISGHDGGTGASPVSSIKHAGGPWELGVTETHQTLIENGLRERVILRVDGGFKSGMDVLMAAAMGADEYGFGSIAMIATGCVMARICHTNNCPVGVASQREELRARFPGVPGDLVNYFLYVAEELRGMLAQLGFEKLDDVIGRTDLLRPRDISLMKTQHLDLSYILSSVGLPKLSSTAIRNQVVHCNGPVLDDTLLADPEISDAIENEKVVNKTVPIYNVDRAVCGRIAGVVAKKYGDTGFAGQLNITFTGSAGQSFACFLTPGMNIRLVGEANDYVGKGMAGGEVVVTPVDNTGFCPEDATIVGNTCLYGATGGQVFVRGKAGERFAVRNSLAEAVVEGTGDHCCEYMTGGCVVVLGKVGRNVAAGMTGGLAYILDEDDTLIPKVNKEIVKIQRVVAPVGQMQLKSLIQAHVDKTGSGKGAAILNEWDKYLPLFWQLVPPSEEDTPEACAEYEQTAAGQVSLQSA</sequence>
<evidence type="ECO:0000313" key="2">
    <source>
        <dbReference type="Proteomes" id="UP001060085"/>
    </source>
</evidence>
<keyword evidence="2" id="KW-1185">Reference proteome</keyword>
<name>A0ACC0CD22_CATRO</name>
<organism evidence="1 2">
    <name type="scientific">Catharanthus roseus</name>
    <name type="common">Madagascar periwinkle</name>
    <name type="synonym">Vinca rosea</name>
    <dbReference type="NCBI Taxonomy" id="4058"/>
    <lineage>
        <taxon>Eukaryota</taxon>
        <taxon>Viridiplantae</taxon>
        <taxon>Streptophyta</taxon>
        <taxon>Embryophyta</taxon>
        <taxon>Tracheophyta</taxon>
        <taxon>Spermatophyta</taxon>
        <taxon>Magnoliopsida</taxon>
        <taxon>eudicotyledons</taxon>
        <taxon>Gunneridae</taxon>
        <taxon>Pentapetalae</taxon>
        <taxon>asterids</taxon>
        <taxon>lamiids</taxon>
        <taxon>Gentianales</taxon>
        <taxon>Apocynaceae</taxon>
        <taxon>Rauvolfioideae</taxon>
        <taxon>Vinceae</taxon>
        <taxon>Catharanthinae</taxon>
        <taxon>Catharanthus</taxon>
    </lineage>
</organism>
<proteinExistence type="predicted"/>
<accession>A0ACC0CD22</accession>
<gene>
    <name evidence="1" type="ORF">M9H77_03922</name>
</gene>
<protein>
    <submittedName>
        <fullName evidence="1">Uncharacterized protein</fullName>
    </submittedName>
</protein>
<evidence type="ECO:0000313" key="1">
    <source>
        <dbReference type="EMBL" id="KAI5682694.1"/>
    </source>
</evidence>
<dbReference type="EMBL" id="CM044701">
    <property type="protein sequence ID" value="KAI5682694.1"/>
    <property type="molecule type" value="Genomic_DNA"/>
</dbReference>
<comment type="caution">
    <text evidence="1">The sequence shown here is derived from an EMBL/GenBank/DDBJ whole genome shotgun (WGS) entry which is preliminary data.</text>
</comment>
<reference evidence="2" key="1">
    <citation type="journal article" date="2023" name="Nat. Plants">
        <title>Single-cell RNA sequencing provides a high-resolution roadmap for understanding the multicellular compartmentation of specialized metabolism.</title>
        <authorList>
            <person name="Sun S."/>
            <person name="Shen X."/>
            <person name="Li Y."/>
            <person name="Li Y."/>
            <person name="Wang S."/>
            <person name="Li R."/>
            <person name="Zhang H."/>
            <person name="Shen G."/>
            <person name="Guo B."/>
            <person name="Wei J."/>
            <person name="Xu J."/>
            <person name="St-Pierre B."/>
            <person name="Chen S."/>
            <person name="Sun C."/>
        </authorList>
    </citation>
    <scope>NUCLEOTIDE SEQUENCE [LARGE SCALE GENOMIC DNA]</scope>
</reference>